<dbReference type="HOGENOM" id="CLU_894105_0_0_0"/>
<dbReference type="OrthoDB" id="37103at2"/>
<dbReference type="Proteomes" id="UP000006804">
    <property type="component" value="Chromosome"/>
</dbReference>
<dbReference type="PATRIC" id="fig|688269.3.peg.526"/>
<dbReference type="KEGG" id="tta:Theth_0506"/>
<accession>F7YX02</accession>
<organism evidence="1 2">
    <name type="scientific">Pseudothermotoga thermarum DSM 5069</name>
    <dbReference type="NCBI Taxonomy" id="688269"/>
    <lineage>
        <taxon>Bacteria</taxon>
        <taxon>Thermotogati</taxon>
        <taxon>Thermotogota</taxon>
        <taxon>Thermotogae</taxon>
        <taxon>Thermotogales</taxon>
        <taxon>Thermotogaceae</taxon>
        <taxon>Pseudothermotoga</taxon>
    </lineage>
</organism>
<dbReference type="STRING" id="688269.Theth_0506"/>
<protein>
    <submittedName>
        <fullName evidence="1">Uncharacterized protein</fullName>
    </submittedName>
</protein>
<dbReference type="AlphaFoldDB" id="F7YX02"/>
<reference evidence="1 2" key="1">
    <citation type="submission" date="2010-11" db="EMBL/GenBank/DDBJ databases">
        <title>The complete genome of Thermotoga thermarum DSM 5069.</title>
        <authorList>
            <consortium name="US DOE Joint Genome Institute (JGI-PGF)"/>
            <person name="Lucas S."/>
            <person name="Copeland A."/>
            <person name="Lapidus A."/>
            <person name="Bruce D."/>
            <person name="Goodwin L."/>
            <person name="Pitluck S."/>
            <person name="Kyrpides N."/>
            <person name="Mavromatis K."/>
            <person name="Ivanova N."/>
            <person name="Zeytun A."/>
            <person name="Brettin T."/>
            <person name="Detter J.C."/>
            <person name="Tapia R."/>
            <person name="Han C."/>
            <person name="Land M."/>
            <person name="Hauser L."/>
            <person name="Markowitz V."/>
            <person name="Cheng J.-F."/>
            <person name="Hugenholtz P."/>
            <person name="Woyke T."/>
            <person name="Wu D."/>
            <person name="Spring S."/>
            <person name="Schroeder M."/>
            <person name="Brambilla E."/>
            <person name="Klenk H.-P."/>
            <person name="Eisen J.A."/>
        </authorList>
    </citation>
    <scope>NUCLEOTIDE SEQUENCE [LARGE SCALE GENOMIC DNA]</scope>
    <source>
        <strain evidence="1 2">DSM 5069</strain>
    </source>
</reference>
<evidence type="ECO:0000313" key="1">
    <source>
        <dbReference type="EMBL" id="AEH50595.1"/>
    </source>
</evidence>
<dbReference type="EMBL" id="CP002351">
    <property type="protein sequence ID" value="AEH50595.1"/>
    <property type="molecule type" value="Genomic_DNA"/>
</dbReference>
<name>F7YX02_9THEM</name>
<keyword evidence="2" id="KW-1185">Reference proteome</keyword>
<gene>
    <name evidence="1" type="ORF">Theth_0506</name>
</gene>
<proteinExistence type="predicted"/>
<sequence length="354" mass="39378" precursor="true">MLSDRKTCKRLLIKLLVTFVLITVFNVSNAQTVYRYDSTTGLWKMVDGEDASLNLVTQPLQGSSSAASTVIPLQGTVAIEPSSVLETKSISLTTKARWYYYMTYTVTDSSQERSYQILAGQNINIGTVMVWNDTARIYIKFELTNGWLANQSHLNFLQNEPDDSYNPVPGQFPFKTNHSPNVTTYTYQIPLAEVQSKCSFSPQQGEPIYILLHLSVKKGNQNETAWAGSEITGCFSVSISATNLAWFLRKPGDYATKAFDVNVISNYPVVITFKDFDNPINAAGVSLRTYFAFDGLGNWITPSDLNSITKTLEPGTSTFSMYHRVILQGQPACIYFSVGTISFAVVMVKSQIIK</sequence>
<evidence type="ECO:0000313" key="2">
    <source>
        <dbReference type="Proteomes" id="UP000006804"/>
    </source>
</evidence>
<dbReference type="RefSeq" id="WP_013931818.1">
    <property type="nucleotide sequence ID" value="NC_015707.1"/>
</dbReference>
<dbReference type="eggNOG" id="COG4932">
    <property type="taxonomic scope" value="Bacteria"/>
</dbReference>